<feature type="region of interest" description="Disordered" evidence="1">
    <location>
        <begin position="114"/>
        <end position="168"/>
    </location>
</feature>
<dbReference type="eggNOG" id="ENOG502SHCN">
    <property type="taxonomic scope" value="Eukaryota"/>
</dbReference>
<accession>J3PAR1</accession>
<sequence>MRPRPRRITTALLPLLLLALAAAPTATGADASADFRTKRGLAYISQSHESDTRLLGSNASEVSWYYTWSRNEARAVSLSPSSNTLRFVPMVHSLGDASSPDLLSSLDRLPPTSTHLLSFNEPDGEQHTGGSDAGPRDAARAYIDHIAPLRDGGDGNGGNGRRRWRVSHPAVTGSPRGLEWLRAFNRSCYELDRDRGCPADFVAAHWYGEHDGLRGWLAQLRDFYTDTSSGAPAAGRGGGAKPADLKVWVTELALPQADAAATLSMMRASLALLDGEAWVGAYAWFGAFRAHEANAWTGDGVALLDEGGALTDVGAAYLGGEGKGFRAGMTGDAAPGRDSGARVRGAARWSVAAAVLAGAVVAC</sequence>
<dbReference type="GeneID" id="20351044"/>
<dbReference type="RefSeq" id="XP_009226724.1">
    <property type="nucleotide sequence ID" value="XM_009228460.1"/>
</dbReference>
<dbReference type="VEuPathDB" id="FungiDB:GGTG_10586"/>
<dbReference type="OrthoDB" id="5959761at2759"/>
<dbReference type="EnsemblFungi" id="EJT71327">
    <property type="protein sequence ID" value="EJT71327"/>
    <property type="gene ID" value="GGTG_10586"/>
</dbReference>
<reference evidence="4" key="2">
    <citation type="submission" date="2010-07" db="EMBL/GenBank/DDBJ databases">
        <authorList>
            <consortium name="The Broad Institute Genome Sequencing Platform"/>
            <consortium name="Broad Institute Genome Sequencing Center for Infectious Disease"/>
            <person name="Ma L.-J."/>
            <person name="Dead R."/>
            <person name="Young S."/>
            <person name="Zeng Q."/>
            <person name="Koehrsen M."/>
            <person name="Alvarado L."/>
            <person name="Berlin A."/>
            <person name="Chapman S.B."/>
            <person name="Chen Z."/>
            <person name="Freedman E."/>
            <person name="Gellesch M."/>
            <person name="Goldberg J."/>
            <person name="Griggs A."/>
            <person name="Gujja S."/>
            <person name="Heilman E.R."/>
            <person name="Heiman D."/>
            <person name="Hepburn T."/>
            <person name="Howarth C."/>
            <person name="Jen D."/>
            <person name="Larson L."/>
            <person name="Mehta T."/>
            <person name="Neiman D."/>
            <person name="Pearson M."/>
            <person name="Roberts A."/>
            <person name="Saif S."/>
            <person name="Shea T."/>
            <person name="Shenoy N."/>
            <person name="Sisk P."/>
            <person name="Stolte C."/>
            <person name="Sykes S."/>
            <person name="Walk T."/>
            <person name="White J."/>
            <person name="Yandava C."/>
            <person name="Haas B."/>
            <person name="Nusbaum C."/>
            <person name="Birren B."/>
        </authorList>
    </citation>
    <scope>NUCLEOTIDE SEQUENCE</scope>
    <source>
        <strain evidence="4">R3-111a-1</strain>
    </source>
</reference>
<dbReference type="PANTHER" id="PTHR34154">
    <property type="entry name" value="ALKALI-SENSITIVE LINKAGE PROTEIN 1"/>
    <property type="match status" value="1"/>
</dbReference>
<dbReference type="GO" id="GO:0071966">
    <property type="term" value="P:fungal-type cell wall polysaccharide metabolic process"/>
    <property type="evidence" value="ECO:0007669"/>
    <property type="project" value="TreeGrafter"/>
</dbReference>
<feature type="chain" id="PRO_5015095147" description="Asl1-like glycosyl hydrolase catalytic domain-containing protein" evidence="2">
    <location>
        <begin position="29"/>
        <end position="363"/>
    </location>
</feature>
<proteinExistence type="predicted"/>
<dbReference type="PANTHER" id="PTHR34154:SF3">
    <property type="entry name" value="ALKALI-SENSITIVE LINKAGE PROTEIN 1"/>
    <property type="match status" value="1"/>
</dbReference>
<evidence type="ECO:0000256" key="1">
    <source>
        <dbReference type="SAM" id="MobiDB-lite"/>
    </source>
</evidence>
<evidence type="ECO:0000313" key="6">
    <source>
        <dbReference type="Proteomes" id="UP000006039"/>
    </source>
</evidence>
<dbReference type="HOGENOM" id="CLU_040908_3_2_1"/>
<evidence type="ECO:0000313" key="5">
    <source>
        <dbReference type="EnsemblFungi" id="EJT71327"/>
    </source>
</evidence>
<evidence type="ECO:0000259" key="3">
    <source>
        <dbReference type="Pfam" id="PF11790"/>
    </source>
</evidence>
<gene>
    <name evidence="5" type="primary">20351044</name>
    <name evidence="4" type="ORF">GGTG_10586</name>
</gene>
<evidence type="ECO:0000256" key="2">
    <source>
        <dbReference type="SAM" id="SignalP"/>
    </source>
</evidence>
<dbReference type="InterPro" id="IPR053183">
    <property type="entry name" value="ASL1"/>
</dbReference>
<reference evidence="5" key="5">
    <citation type="submission" date="2018-04" db="UniProtKB">
        <authorList>
            <consortium name="EnsemblFungi"/>
        </authorList>
    </citation>
    <scope>IDENTIFICATION</scope>
    <source>
        <strain evidence="5">R3-111a-1</strain>
    </source>
</reference>
<dbReference type="SUPFAM" id="SSF51445">
    <property type="entry name" value="(Trans)glycosidases"/>
    <property type="match status" value="1"/>
</dbReference>
<organism evidence="4">
    <name type="scientific">Gaeumannomyces tritici (strain R3-111a-1)</name>
    <name type="common">Wheat and barley take-all root rot fungus</name>
    <name type="synonym">Gaeumannomyces graminis var. tritici</name>
    <dbReference type="NCBI Taxonomy" id="644352"/>
    <lineage>
        <taxon>Eukaryota</taxon>
        <taxon>Fungi</taxon>
        <taxon>Dikarya</taxon>
        <taxon>Ascomycota</taxon>
        <taxon>Pezizomycotina</taxon>
        <taxon>Sordariomycetes</taxon>
        <taxon>Sordariomycetidae</taxon>
        <taxon>Magnaporthales</taxon>
        <taxon>Magnaporthaceae</taxon>
        <taxon>Gaeumannomyces</taxon>
    </lineage>
</organism>
<reference evidence="4" key="3">
    <citation type="submission" date="2010-09" db="EMBL/GenBank/DDBJ databases">
        <title>Annotation of Gaeumannomyces graminis var. tritici R3-111a-1.</title>
        <authorList>
            <consortium name="The Broad Institute Genome Sequencing Platform"/>
            <person name="Ma L.-J."/>
            <person name="Dead R."/>
            <person name="Young S.K."/>
            <person name="Zeng Q."/>
            <person name="Gargeya S."/>
            <person name="Fitzgerald M."/>
            <person name="Haas B."/>
            <person name="Abouelleil A."/>
            <person name="Alvarado L."/>
            <person name="Arachchi H.M."/>
            <person name="Berlin A."/>
            <person name="Brown A."/>
            <person name="Chapman S.B."/>
            <person name="Chen Z."/>
            <person name="Dunbar C."/>
            <person name="Freedman E."/>
            <person name="Gearin G."/>
            <person name="Gellesch M."/>
            <person name="Goldberg J."/>
            <person name="Griggs A."/>
            <person name="Gujja S."/>
            <person name="Heiman D."/>
            <person name="Howarth C."/>
            <person name="Larson L."/>
            <person name="Lui A."/>
            <person name="MacDonald P.J.P."/>
            <person name="Mehta T."/>
            <person name="Montmayeur A."/>
            <person name="Murphy C."/>
            <person name="Neiman D."/>
            <person name="Pearson M."/>
            <person name="Priest M."/>
            <person name="Roberts A."/>
            <person name="Saif S."/>
            <person name="Shea T."/>
            <person name="Shenoy N."/>
            <person name="Sisk P."/>
            <person name="Stolte C."/>
            <person name="Sykes S."/>
            <person name="Yandava C."/>
            <person name="Wortman J."/>
            <person name="Nusbaum C."/>
            <person name="Birren B."/>
        </authorList>
    </citation>
    <scope>NUCLEOTIDE SEQUENCE</scope>
    <source>
        <strain evidence="4">R3-111a-1</strain>
    </source>
</reference>
<feature type="compositionally biased region" description="Basic and acidic residues" evidence="1">
    <location>
        <begin position="134"/>
        <end position="153"/>
    </location>
</feature>
<feature type="signal peptide" evidence="2">
    <location>
        <begin position="1"/>
        <end position="28"/>
    </location>
</feature>
<dbReference type="InterPro" id="IPR024655">
    <property type="entry name" value="Asl1_glyco_hydro_catalytic"/>
</dbReference>
<evidence type="ECO:0000313" key="4">
    <source>
        <dbReference type="EMBL" id="EJT71327.1"/>
    </source>
</evidence>
<dbReference type="Gene3D" id="3.20.20.80">
    <property type="entry name" value="Glycosidases"/>
    <property type="match status" value="1"/>
</dbReference>
<reference evidence="6" key="1">
    <citation type="submission" date="2010-07" db="EMBL/GenBank/DDBJ databases">
        <title>The genome sequence of Gaeumannomyces graminis var. tritici strain R3-111a-1.</title>
        <authorList>
            <consortium name="The Broad Institute Genome Sequencing Platform"/>
            <person name="Ma L.-J."/>
            <person name="Dead R."/>
            <person name="Young S."/>
            <person name="Zeng Q."/>
            <person name="Koehrsen M."/>
            <person name="Alvarado L."/>
            <person name="Berlin A."/>
            <person name="Chapman S.B."/>
            <person name="Chen Z."/>
            <person name="Freedman E."/>
            <person name="Gellesch M."/>
            <person name="Goldberg J."/>
            <person name="Griggs A."/>
            <person name="Gujja S."/>
            <person name="Heilman E.R."/>
            <person name="Heiman D."/>
            <person name="Hepburn T."/>
            <person name="Howarth C."/>
            <person name="Jen D."/>
            <person name="Larson L."/>
            <person name="Mehta T."/>
            <person name="Neiman D."/>
            <person name="Pearson M."/>
            <person name="Roberts A."/>
            <person name="Saif S."/>
            <person name="Shea T."/>
            <person name="Shenoy N."/>
            <person name="Sisk P."/>
            <person name="Stolte C."/>
            <person name="Sykes S."/>
            <person name="Walk T."/>
            <person name="White J."/>
            <person name="Yandava C."/>
            <person name="Haas B."/>
            <person name="Nusbaum C."/>
            <person name="Birren B."/>
        </authorList>
    </citation>
    <scope>NUCLEOTIDE SEQUENCE [LARGE SCALE GENOMIC DNA]</scope>
    <source>
        <strain evidence="6">R3-111a-1</strain>
    </source>
</reference>
<dbReference type="InterPro" id="IPR017853">
    <property type="entry name" value="GH"/>
</dbReference>
<keyword evidence="6" id="KW-1185">Reference proteome</keyword>
<dbReference type="GO" id="GO:0009277">
    <property type="term" value="C:fungal-type cell wall"/>
    <property type="evidence" value="ECO:0007669"/>
    <property type="project" value="TreeGrafter"/>
</dbReference>
<dbReference type="STRING" id="644352.J3PAR1"/>
<dbReference type="AlphaFoldDB" id="J3PAR1"/>
<dbReference type="Pfam" id="PF11790">
    <property type="entry name" value="Glyco_hydro_cc"/>
    <property type="match status" value="1"/>
</dbReference>
<keyword evidence="2" id="KW-0732">Signal</keyword>
<dbReference type="EMBL" id="GL385400">
    <property type="protein sequence ID" value="EJT71327.1"/>
    <property type="molecule type" value="Genomic_DNA"/>
</dbReference>
<dbReference type="Proteomes" id="UP000006039">
    <property type="component" value="Unassembled WGS sequence"/>
</dbReference>
<reference evidence="5" key="4">
    <citation type="journal article" date="2015" name="G3 (Bethesda)">
        <title>Genome sequences of three phytopathogenic species of the Magnaporthaceae family of fungi.</title>
        <authorList>
            <person name="Okagaki L.H."/>
            <person name="Nunes C.C."/>
            <person name="Sailsbery J."/>
            <person name="Clay B."/>
            <person name="Brown D."/>
            <person name="John T."/>
            <person name="Oh Y."/>
            <person name="Young N."/>
            <person name="Fitzgerald M."/>
            <person name="Haas B.J."/>
            <person name="Zeng Q."/>
            <person name="Young S."/>
            <person name="Adiconis X."/>
            <person name="Fan L."/>
            <person name="Levin J.Z."/>
            <person name="Mitchell T.K."/>
            <person name="Okubara P.A."/>
            <person name="Farman M.L."/>
            <person name="Kohn L.M."/>
            <person name="Birren B."/>
            <person name="Ma L.-J."/>
            <person name="Dean R.A."/>
        </authorList>
    </citation>
    <scope>NUCLEOTIDE SEQUENCE</scope>
    <source>
        <strain evidence="5">R3-111a-1</strain>
    </source>
</reference>
<feature type="domain" description="Asl1-like glycosyl hydrolase catalytic" evidence="3">
    <location>
        <begin position="40"/>
        <end position="317"/>
    </location>
</feature>
<name>J3PAR1_GAET3</name>
<protein>
    <recommendedName>
        <fullName evidence="3">Asl1-like glycosyl hydrolase catalytic domain-containing protein</fullName>
    </recommendedName>
</protein>